<dbReference type="SUPFAM" id="SSF55846">
    <property type="entry name" value="N-acetylmuramoyl-L-alanine amidase-like"/>
    <property type="match status" value="1"/>
</dbReference>
<dbReference type="InterPro" id="IPR036505">
    <property type="entry name" value="Amidase/PGRP_sf"/>
</dbReference>
<organism evidence="1 2">
    <name type="scientific">Desulfoscipio geothermicus DSM 3669</name>
    <dbReference type="NCBI Taxonomy" id="1121426"/>
    <lineage>
        <taxon>Bacteria</taxon>
        <taxon>Bacillati</taxon>
        <taxon>Bacillota</taxon>
        <taxon>Clostridia</taxon>
        <taxon>Eubacteriales</taxon>
        <taxon>Desulfallaceae</taxon>
        <taxon>Desulfoscipio</taxon>
    </lineage>
</organism>
<gene>
    <name evidence="1" type="ORF">SAMN05660706_12051</name>
</gene>
<evidence type="ECO:0000313" key="1">
    <source>
        <dbReference type="EMBL" id="SFR10165.1"/>
    </source>
</evidence>
<dbReference type="Proteomes" id="UP000199584">
    <property type="component" value="Unassembled WGS sequence"/>
</dbReference>
<dbReference type="Gene3D" id="3.40.80.10">
    <property type="entry name" value="Peptidoglycan recognition protein-like"/>
    <property type="match status" value="1"/>
</dbReference>
<accession>A0A1I6DXK6</accession>
<evidence type="ECO:0008006" key="3">
    <source>
        <dbReference type="Google" id="ProtNLM"/>
    </source>
</evidence>
<dbReference type="EMBL" id="FOYM01000020">
    <property type="protein sequence ID" value="SFR10165.1"/>
    <property type="molecule type" value="Genomic_DNA"/>
</dbReference>
<protein>
    <recommendedName>
        <fullName evidence="3">N-acetylmuramoyl-L-alanine amidase</fullName>
    </recommendedName>
</protein>
<name>A0A1I6DXK6_9FIRM</name>
<dbReference type="AlphaFoldDB" id="A0A1I6DXK6"/>
<proteinExistence type="predicted"/>
<dbReference type="STRING" id="39060.SAMN05660706_12051"/>
<dbReference type="RefSeq" id="WP_207545177.1">
    <property type="nucleotide sequence ID" value="NZ_FOYM01000020.1"/>
</dbReference>
<sequence length="71" mass="8020">MLELLARLMKPHDTPAKNILGHREVLGANTLCPGKYFPLAEVRDRLAQTVLQDSTGDGERVRAKLYYKIAR</sequence>
<reference evidence="2" key="1">
    <citation type="submission" date="2016-10" db="EMBL/GenBank/DDBJ databases">
        <authorList>
            <person name="Varghese N."/>
            <person name="Submissions S."/>
        </authorList>
    </citation>
    <scope>NUCLEOTIDE SEQUENCE [LARGE SCALE GENOMIC DNA]</scope>
    <source>
        <strain evidence="2">DSM 3669</strain>
    </source>
</reference>
<evidence type="ECO:0000313" key="2">
    <source>
        <dbReference type="Proteomes" id="UP000199584"/>
    </source>
</evidence>
<dbReference type="GO" id="GO:0008745">
    <property type="term" value="F:N-acetylmuramoyl-L-alanine amidase activity"/>
    <property type="evidence" value="ECO:0007669"/>
    <property type="project" value="InterPro"/>
</dbReference>
<dbReference type="GO" id="GO:0009253">
    <property type="term" value="P:peptidoglycan catabolic process"/>
    <property type="evidence" value="ECO:0007669"/>
    <property type="project" value="InterPro"/>
</dbReference>
<keyword evidence="2" id="KW-1185">Reference proteome</keyword>